<evidence type="ECO:0000256" key="5">
    <source>
        <dbReference type="ARBA" id="ARBA00023175"/>
    </source>
</evidence>
<evidence type="ECO:0000256" key="4">
    <source>
        <dbReference type="ARBA" id="ARBA00022840"/>
    </source>
</evidence>
<evidence type="ECO:0000256" key="7">
    <source>
        <dbReference type="SAM" id="Coils"/>
    </source>
</evidence>
<dbReference type="GO" id="GO:0007018">
    <property type="term" value="P:microtubule-based movement"/>
    <property type="evidence" value="ECO:0000318"/>
    <property type="project" value="GO_Central"/>
</dbReference>
<feature type="coiled-coil region" evidence="7">
    <location>
        <begin position="390"/>
        <end position="443"/>
    </location>
</feature>
<dbReference type="GO" id="GO:0005871">
    <property type="term" value="C:kinesin complex"/>
    <property type="evidence" value="ECO:0000318"/>
    <property type="project" value="GO_Central"/>
</dbReference>
<feature type="compositionally biased region" description="Polar residues" evidence="8">
    <location>
        <begin position="1367"/>
        <end position="1381"/>
    </location>
</feature>
<feature type="region of interest" description="Disordered" evidence="8">
    <location>
        <begin position="234"/>
        <end position="264"/>
    </location>
</feature>
<keyword evidence="3 6" id="KW-0547">Nucleotide-binding</keyword>
<dbReference type="Proteomes" id="UP000006906">
    <property type="component" value="Chromosome 10"/>
</dbReference>
<dbReference type="RefSeq" id="XP_042920459.1">
    <property type="nucleotide sequence ID" value="XM_043067062.1"/>
</dbReference>
<dbReference type="SMART" id="SM00129">
    <property type="entry name" value="KISc"/>
    <property type="match status" value="1"/>
</dbReference>
<evidence type="ECO:0000313" key="10">
    <source>
        <dbReference type="EMBL" id="PNW77901.1"/>
    </source>
</evidence>
<evidence type="ECO:0000313" key="11">
    <source>
        <dbReference type="Proteomes" id="UP000006906"/>
    </source>
</evidence>
<gene>
    <name evidence="10" type="ORF">CHLRE_10g456350v5</name>
</gene>
<dbReference type="PANTHER" id="PTHR47968">
    <property type="entry name" value="CENTROMERE PROTEIN E"/>
    <property type="match status" value="1"/>
</dbReference>
<dbReference type="Pfam" id="PF00225">
    <property type="entry name" value="Kinesin"/>
    <property type="match status" value="1"/>
</dbReference>
<feature type="region of interest" description="Disordered" evidence="8">
    <location>
        <begin position="918"/>
        <end position="946"/>
    </location>
</feature>
<dbReference type="KEGG" id="cre:CHLRE_10g456350v5"/>
<organism evidence="10 11">
    <name type="scientific">Chlamydomonas reinhardtii</name>
    <name type="common">Chlamydomonas smithii</name>
    <dbReference type="NCBI Taxonomy" id="3055"/>
    <lineage>
        <taxon>Eukaryota</taxon>
        <taxon>Viridiplantae</taxon>
        <taxon>Chlorophyta</taxon>
        <taxon>core chlorophytes</taxon>
        <taxon>Chlorophyceae</taxon>
        <taxon>CS clade</taxon>
        <taxon>Chlamydomonadales</taxon>
        <taxon>Chlamydomonadaceae</taxon>
        <taxon>Chlamydomonas</taxon>
    </lineage>
</organism>
<evidence type="ECO:0000256" key="1">
    <source>
        <dbReference type="ARBA" id="ARBA00007310"/>
    </source>
</evidence>
<reference evidence="10 11" key="1">
    <citation type="journal article" date="2007" name="Science">
        <title>The Chlamydomonas genome reveals the evolution of key animal and plant functions.</title>
        <authorList>
            <person name="Merchant S.S."/>
            <person name="Prochnik S.E."/>
            <person name="Vallon O."/>
            <person name="Harris E.H."/>
            <person name="Karpowicz S.J."/>
            <person name="Witman G.B."/>
            <person name="Terry A."/>
            <person name="Salamov A."/>
            <person name="Fritz-Laylin L.K."/>
            <person name="Marechal-Drouard L."/>
            <person name="Marshall W.F."/>
            <person name="Qu L.H."/>
            <person name="Nelson D.R."/>
            <person name="Sanderfoot A.A."/>
            <person name="Spalding M.H."/>
            <person name="Kapitonov V.V."/>
            <person name="Ren Q."/>
            <person name="Ferris P."/>
            <person name="Lindquist E."/>
            <person name="Shapiro H."/>
            <person name="Lucas S.M."/>
            <person name="Grimwood J."/>
            <person name="Schmutz J."/>
            <person name="Cardol P."/>
            <person name="Cerutti H."/>
            <person name="Chanfreau G."/>
            <person name="Chen C.L."/>
            <person name="Cognat V."/>
            <person name="Croft M.T."/>
            <person name="Dent R."/>
            <person name="Dutcher S."/>
            <person name="Fernandez E."/>
            <person name="Fukuzawa H."/>
            <person name="Gonzalez-Ballester D."/>
            <person name="Gonzalez-Halphen D."/>
            <person name="Hallmann A."/>
            <person name="Hanikenne M."/>
            <person name="Hippler M."/>
            <person name="Inwood W."/>
            <person name="Jabbari K."/>
            <person name="Kalanon M."/>
            <person name="Kuras R."/>
            <person name="Lefebvre P.A."/>
            <person name="Lemaire S.D."/>
            <person name="Lobanov A.V."/>
            <person name="Lohr M."/>
            <person name="Manuell A."/>
            <person name="Meier I."/>
            <person name="Mets L."/>
            <person name="Mittag M."/>
            <person name="Mittelmeier T."/>
            <person name="Moroney J.V."/>
            <person name="Moseley J."/>
            <person name="Napoli C."/>
            <person name="Nedelcu A.M."/>
            <person name="Niyogi K."/>
            <person name="Novoselov S.V."/>
            <person name="Paulsen I.T."/>
            <person name="Pazour G."/>
            <person name="Purton S."/>
            <person name="Ral J.P."/>
            <person name="Riano-Pachon D.M."/>
            <person name="Riekhof W."/>
            <person name="Rymarquis L."/>
            <person name="Schroda M."/>
            <person name="Stern D."/>
            <person name="Umen J."/>
            <person name="Willows R."/>
            <person name="Wilson N."/>
            <person name="Zimmer S.L."/>
            <person name="Allmer J."/>
            <person name="Balk J."/>
            <person name="Bisova K."/>
            <person name="Chen C.J."/>
            <person name="Elias M."/>
            <person name="Gendler K."/>
            <person name="Hauser C."/>
            <person name="Lamb M.R."/>
            <person name="Ledford H."/>
            <person name="Long J.C."/>
            <person name="Minagawa J."/>
            <person name="Page M.D."/>
            <person name="Pan J."/>
            <person name="Pootakham W."/>
            <person name="Roje S."/>
            <person name="Rose A."/>
            <person name="Stahlberg E."/>
            <person name="Terauchi A.M."/>
            <person name="Yang P."/>
            <person name="Ball S."/>
            <person name="Bowler C."/>
            <person name="Dieckmann C.L."/>
            <person name="Gladyshev V.N."/>
            <person name="Green P."/>
            <person name="Jorgensen R."/>
            <person name="Mayfield S."/>
            <person name="Mueller-Roeber B."/>
            <person name="Rajamani S."/>
            <person name="Sayre R.T."/>
            <person name="Brokstein P."/>
            <person name="Dubchak I."/>
            <person name="Goodstein D."/>
            <person name="Hornick L."/>
            <person name="Huang Y.W."/>
            <person name="Jhaveri J."/>
            <person name="Luo Y."/>
            <person name="Martinez D."/>
            <person name="Ngau W.C."/>
            <person name="Otillar B."/>
            <person name="Poliakov A."/>
            <person name="Porter A."/>
            <person name="Szajkowski L."/>
            <person name="Werner G."/>
            <person name="Zhou K."/>
            <person name="Grigoriev I.V."/>
            <person name="Rokhsar D.S."/>
            <person name="Grossman A.R."/>
        </authorList>
    </citation>
    <scope>NUCLEOTIDE SEQUENCE [LARGE SCALE GENOMIC DNA]</scope>
    <source>
        <strain evidence="11">CC-503</strain>
    </source>
</reference>
<dbReference type="SUPFAM" id="SSF52540">
    <property type="entry name" value="P-loop containing nucleoside triphosphate hydrolases"/>
    <property type="match status" value="1"/>
</dbReference>
<dbReference type="STRING" id="3055.A0A2K3DBK4"/>
<proteinExistence type="inferred from homology"/>
<dbReference type="InterPro" id="IPR001752">
    <property type="entry name" value="Kinesin_motor_dom"/>
</dbReference>
<feature type="region of interest" description="Disordered" evidence="8">
    <location>
        <begin position="704"/>
        <end position="730"/>
    </location>
</feature>
<dbReference type="GO" id="GO:0016887">
    <property type="term" value="F:ATP hydrolysis activity"/>
    <property type="evidence" value="ECO:0000318"/>
    <property type="project" value="GO_Central"/>
</dbReference>
<feature type="compositionally biased region" description="Low complexity" evidence="8">
    <location>
        <begin position="918"/>
        <end position="935"/>
    </location>
</feature>
<keyword evidence="5 6" id="KW-0505">Motor protein</keyword>
<dbReference type="GO" id="GO:0008017">
    <property type="term" value="F:microtubule binding"/>
    <property type="evidence" value="ECO:0000318"/>
    <property type="project" value="GO_Central"/>
</dbReference>
<dbReference type="PaxDb" id="3055-EDP08048"/>
<dbReference type="ExpressionAtlas" id="A0A2K3DBK4">
    <property type="expression patterns" value="differential"/>
</dbReference>
<keyword evidence="4 6" id="KW-0067">ATP-binding</keyword>
<evidence type="ECO:0000256" key="3">
    <source>
        <dbReference type="ARBA" id="ARBA00022741"/>
    </source>
</evidence>
<feature type="region of interest" description="Disordered" evidence="8">
    <location>
        <begin position="1402"/>
        <end position="1520"/>
    </location>
</feature>
<dbReference type="PROSITE" id="PS50067">
    <property type="entry name" value="KINESIN_MOTOR_2"/>
    <property type="match status" value="1"/>
</dbReference>
<dbReference type="InterPro" id="IPR027417">
    <property type="entry name" value="P-loop_NTPase"/>
</dbReference>
<dbReference type="GeneID" id="5724108"/>
<dbReference type="InterPro" id="IPR019821">
    <property type="entry name" value="Kinesin_motor_CS"/>
</dbReference>
<keyword evidence="7" id="KW-0175">Coiled coil</keyword>
<dbReference type="GO" id="GO:0005524">
    <property type="term" value="F:ATP binding"/>
    <property type="evidence" value="ECO:0007669"/>
    <property type="project" value="UniProtKB-UniRule"/>
</dbReference>
<dbReference type="FunCoup" id="A0A2K3DBK4">
    <property type="interactions" value="293"/>
</dbReference>
<dbReference type="InterPro" id="IPR021881">
    <property type="entry name" value="NACK_C"/>
</dbReference>
<dbReference type="InterPro" id="IPR036961">
    <property type="entry name" value="Kinesin_motor_dom_sf"/>
</dbReference>
<dbReference type="Gramene" id="PNW77901">
    <property type="protein sequence ID" value="PNW77901"/>
    <property type="gene ID" value="CHLRE_10g456350v5"/>
</dbReference>
<dbReference type="Gene3D" id="3.40.850.10">
    <property type="entry name" value="Kinesin motor domain"/>
    <property type="match status" value="1"/>
</dbReference>
<feature type="compositionally biased region" description="Acidic residues" evidence="8">
    <location>
        <begin position="807"/>
        <end position="819"/>
    </location>
</feature>
<dbReference type="EMBL" id="CM008971">
    <property type="protein sequence ID" value="PNW77901.1"/>
    <property type="molecule type" value="Genomic_DNA"/>
</dbReference>
<dbReference type="InParanoid" id="A0A2K3DBK4"/>
<feature type="coiled-coil region" evidence="7">
    <location>
        <begin position="1045"/>
        <end position="1128"/>
    </location>
</feature>
<dbReference type="PROSITE" id="PS00411">
    <property type="entry name" value="KINESIN_MOTOR_1"/>
    <property type="match status" value="1"/>
</dbReference>
<evidence type="ECO:0000256" key="8">
    <source>
        <dbReference type="SAM" id="MobiDB-lite"/>
    </source>
</evidence>
<dbReference type="GO" id="GO:0003777">
    <property type="term" value="F:microtubule motor activity"/>
    <property type="evidence" value="ECO:0000318"/>
    <property type="project" value="GO_Central"/>
</dbReference>
<dbReference type="OrthoDB" id="3176171at2759"/>
<dbReference type="PANTHER" id="PTHR47968:SF23">
    <property type="entry name" value="KINESIN-LIKE PROTEIN KIN-7A"/>
    <property type="match status" value="1"/>
</dbReference>
<feature type="compositionally biased region" description="Acidic residues" evidence="8">
    <location>
        <begin position="237"/>
        <end position="246"/>
    </location>
</feature>
<name>A0A2K3DBK4_CHLRE</name>
<dbReference type="SMR" id="A0A2K3DBK4"/>
<dbReference type="InterPro" id="IPR027640">
    <property type="entry name" value="Kinesin-like_fam"/>
</dbReference>
<accession>A0A2K3DBK4</accession>
<dbReference type="GO" id="GO:0005737">
    <property type="term" value="C:cytoplasm"/>
    <property type="evidence" value="ECO:0000318"/>
    <property type="project" value="GO_Central"/>
</dbReference>
<feature type="domain" description="Kinesin motor" evidence="9">
    <location>
        <begin position="20"/>
        <end position="381"/>
    </location>
</feature>
<dbReference type="PRINTS" id="PR00380">
    <property type="entry name" value="KINESINHEAVY"/>
</dbReference>
<comment type="similarity">
    <text evidence="1">Belongs to the TRAFAC class myosin-kinesin ATPase superfamily. Kinesin family. KIN-7 subfamily.</text>
</comment>
<feature type="region of interest" description="Disordered" evidence="8">
    <location>
        <begin position="1353"/>
        <end position="1390"/>
    </location>
</feature>
<feature type="region of interest" description="Disordered" evidence="8">
    <location>
        <begin position="807"/>
        <end position="861"/>
    </location>
</feature>
<evidence type="ECO:0000259" key="9">
    <source>
        <dbReference type="PROSITE" id="PS50067"/>
    </source>
</evidence>
<evidence type="ECO:0000256" key="2">
    <source>
        <dbReference type="ARBA" id="ARBA00022701"/>
    </source>
</evidence>
<sequence>MTNNSEALGAAINLPGKSEKVWVGVRVRPLLQHEVDAKETVAWRAADNCTLKCLAEEKGSTSHQQKNVQQNAFLYDRVFADSCSSEEVYASAAQPMVQSAMEGYNCTLFAYGQTGSGKTTTMRSVMQHAAKDIFMHISRTRDRNFVLRMCAIEVYNEVVHDLFVDTDTNLKINDDKEKGPVVVDLSEQNIESEEHLMKMLKAVEGRRQVRETKMNQKSSRSHLVVRLYVESRPAVASDEDNSDEEGSLASDDSSSGEGGAGVQAPRMSTINFVDLAGSERLTQASMTDDVDKEKLRQKEASNINVSLLTLGKVIRALGAAASKRGGGGEHVPYRESNLTRILQPSLAGNSRMAIICNLSPASGSVDNSRAALHFANHAKNVMMRPVVNEVRDEQALIRKMEVEIAELRRKLDRMDRGSKKRALAEKDAELRQAVQEREALARKLGQMEKFIIRGGTGSPAQGLRRSFDGVDMNGLNASVAGAAGAYGRGLTGGLAGAAAGVAGMSVRASWNPTSTTSPMDGRATAASAANKLSAALVGRSVAPNRLLLDFWMLKPDVRKCLNKIEGTAGGASGISPQLARGGGMLGASVAARSSSVPFADALNAVAADAQRQSCMPGLRTEIGKLQTPEGTKAQEALSALQAEVRAYSQQPAAAAAVAAAASATPDTADRWLSQLNEMLQNMEARQQQLAAEAAAAATANSAGAAGDAAQANDGAEDGADPTDPLLQPPSDEDQAALMEYLRSEVARLQRMRAANEQTKQAMDSLASKVENLHDSAAAGAPASAEAAHAGAAEVLERLKTALEEADALEECDEEDEDASQDSKTPGSAGGRQVVPRRRRAGAAADVGEATSSQRYDSPVASGHAATAGALATGVSPTAGPQRLSGTKLPRALLSDAGGLDAAGNGAVLKSPRLGLMASPHGGAAGTPGAALTSTPNSKTLRPAGATMSASVGAMAHAALGHHGSDSPRGLADTADEMALRRMRTPSLSMQASDGEPGGARTASVSSRGALLRWDTDRAKRIISREKDAIHAWYAAEVSRLKAAFNKEAQADVEAMKEAVERYKHMFEETQERVERLNMQKQLLIKQVLQLELAVDEAEQREVRSAALVAQLTAERDQAQYEAMQAKGRAQAAFLQAQRAQAALQEAHASHRPMTPNEQHAFIDDEDDDWANAPTPEALMAQICELWNKLHVPLSYRSHFYLQFRDKEPIHLSMELHRMKNRMQQLQKQADTVMEFHISRTKAVEKAKRALERERKVLAAEMRYSYNQAQREELFEAWGVKPNSKGRKMQLVKKLWEPAYTQDQAGIEACALVVRHLAGPDATEQFVQLMFGNTAEAVARPTPVGALVQTLVRRVTTPRPRGKGTPNAAPTASGATNANNPGMVTPRGASVGGMLSQLAGRMGSFLGRDNAGGTRASTPGLPPMAPQATPRGAPPPAPLAEGATPRHTPVGFASPPQAGPQGEVGPMTKSFAPGGGTPLPSARGSGPADRPPPYPAQAAGTPPASARGAPTYAAVPGRAGA</sequence>
<feature type="binding site" evidence="6">
    <location>
        <begin position="112"/>
        <end position="119"/>
    </location>
    <ligand>
        <name>ATP</name>
        <dbReference type="ChEBI" id="CHEBI:30616"/>
    </ligand>
</feature>
<dbReference type="Pfam" id="PF11995">
    <property type="entry name" value="DUF3490"/>
    <property type="match status" value="1"/>
</dbReference>
<dbReference type="GO" id="GO:0005874">
    <property type="term" value="C:microtubule"/>
    <property type="evidence" value="ECO:0000318"/>
    <property type="project" value="GO_Central"/>
</dbReference>
<protein>
    <recommendedName>
        <fullName evidence="9">Kinesin motor domain-containing protein</fullName>
    </recommendedName>
</protein>
<keyword evidence="2" id="KW-0493">Microtubule</keyword>
<evidence type="ECO:0000256" key="6">
    <source>
        <dbReference type="PROSITE-ProRule" id="PRU00283"/>
    </source>
</evidence>
<feature type="compositionally biased region" description="Low complexity" evidence="8">
    <location>
        <begin position="704"/>
        <end position="713"/>
    </location>
</feature>
<feature type="coiled-coil region" evidence="7">
    <location>
        <begin position="672"/>
        <end position="699"/>
    </location>
</feature>
<keyword evidence="11" id="KW-1185">Reference proteome</keyword>